<keyword evidence="1" id="KW-0723">Serine/threonine-protein kinase</keyword>
<keyword evidence="3" id="KW-0418">Kinase</keyword>
<dbReference type="SUPFAM" id="SSF56112">
    <property type="entry name" value="Protein kinase-like (PK-like)"/>
    <property type="match status" value="1"/>
</dbReference>
<dbReference type="Gene3D" id="3.20.200.10">
    <property type="entry name" value="MHCK/EF2 kinase"/>
    <property type="match status" value="1"/>
</dbReference>
<evidence type="ECO:0000313" key="6">
    <source>
        <dbReference type="Proteomes" id="UP001221757"/>
    </source>
</evidence>
<dbReference type="EMBL" id="JARKIE010000207">
    <property type="protein sequence ID" value="KAJ7667018.1"/>
    <property type="molecule type" value="Genomic_DNA"/>
</dbReference>
<protein>
    <recommendedName>
        <fullName evidence="4">Alpha-type protein kinase domain-containing protein</fullName>
    </recommendedName>
</protein>
<evidence type="ECO:0000259" key="4">
    <source>
        <dbReference type="Pfam" id="PF02816"/>
    </source>
</evidence>
<evidence type="ECO:0000256" key="3">
    <source>
        <dbReference type="ARBA" id="ARBA00022777"/>
    </source>
</evidence>
<dbReference type="GO" id="GO:0005524">
    <property type="term" value="F:ATP binding"/>
    <property type="evidence" value="ECO:0007669"/>
    <property type="project" value="InterPro"/>
</dbReference>
<evidence type="ECO:0000256" key="1">
    <source>
        <dbReference type="ARBA" id="ARBA00022527"/>
    </source>
</evidence>
<organism evidence="5 6">
    <name type="scientific">Mycena rosella</name>
    <name type="common">Pink bonnet</name>
    <name type="synonym">Agaricus rosellus</name>
    <dbReference type="NCBI Taxonomy" id="1033263"/>
    <lineage>
        <taxon>Eukaryota</taxon>
        <taxon>Fungi</taxon>
        <taxon>Dikarya</taxon>
        <taxon>Basidiomycota</taxon>
        <taxon>Agaricomycotina</taxon>
        <taxon>Agaricomycetes</taxon>
        <taxon>Agaricomycetidae</taxon>
        <taxon>Agaricales</taxon>
        <taxon>Marasmiineae</taxon>
        <taxon>Mycenaceae</taxon>
        <taxon>Mycena</taxon>
    </lineage>
</organism>
<dbReference type="AlphaFoldDB" id="A0AAD7CWG1"/>
<dbReference type="Proteomes" id="UP001221757">
    <property type="component" value="Unassembled WGS sequence"/>
</dbReference>
<proteinExistence type="predicted"/>
<evidence type="ECO:0000313" key="5">
    <source>
        <dbReference type="EMBL" id="KAJ7667018.1"/>
    </source>
</evidence>
<dbReference type="GO" id="GO:0004674">
    <property type="term" value="F:protein serine/threonine kinase activity"/>
    <property type="evidence" value="ECO:0007669"/>
    <property type="project" value="UniProtKB-KW"/>
</dbReference>
<keyword evidence="2" id="KW-0808">Transferase</keyword>
<reference evidence="5" key="1">
    <citation type="submission" date="2023-03" db="EMBL/GenBank/DDBJ databases">
        <title>Massive genome expansion in bonnet fungi (Mycena s.s.) driven by repeated elements and novel gene families across ecological guilds.</title>
        <authorList>
            <consortium name="Lawrence Berkeley National Laboratory"/>
            <person name="Harder C.B."/>
            <person name="Miyauchi S."/>
            <person name="Viragh M."/>
            <person name="Kuo A."/>
            <person name="Thoen E."/>
            <person name="Andreopoulos B."/>
            <person name="Lu D."/>
            <person name="Skrede I."/>
            <person name="Drula E."/>
            <person name="Henrissat B."/>
            <person name="Morin E."/>
            <person name="Kohler A."/>
            <person name="Barry K."/>
            <person name="LaButti K."/>
            <person name="Morin E."/>
            <person name="Salamov A."/>
            <person name="Lipzen A."/>
            <person name="Mereny Z."/>
            <person name="Hegedus B."/>
            <person name="Baldrian P."/>
            <person name="Stursova M."/>
            <person name="Weitz H."/>
            <person name="Taylor A."/>
            <person name="Grigoriev I.V."/>
            <person name="Nagy L.G."/>
            <person name="Martin F."/>
            <person name="Kauserud H."/>
        </authorList>
    </citation>
    <scope>NUCLEOTIDE SEQUENCE</scope>
    <source>
        <strain evidence="5">CBHHK067</strain>
    </source>
</reference>
<evidence type="ECO:0000256" key="2">
    <source>
        <dbReference type="ARBA" id="ARBA00022679"/>
    </source>
</evidence>
<comment type="caution">
    <text evidence="5">The sequence shown here is derived from an EMBL/GenBank/DDBJ whole genome shotgun (WGS) entry which is preliminary data.</text>
</comment>
<keyword evidence="6" id="KW-1185">Reference proteome</keyword>
<dbReference type="Pfam" id="PF02816">
    <property type="entry name" value="Alpha_kinase"/>
    <property type="match status" value="1"/>
</dbReference>
<name>A0AAD7CWG1_MYCRO</name>
<gene>
    <name evidence="5" type="ORF">B0H17DRAFT_1210511</name>
</gene>
<accession>A0AAD7CWG1</accession>
<dbReference type="InterPro" id="IPR011009">
    <property type="entry name" value="Kinase-like_dom_sf"/>
</dbReference>
<sequence>MKLAGLYLYLEALILIPEFEEKTGCEVPDFILAAKDQKKRKKELEFELEEGSTQKRVRTEIVLQSSLPPLTSLFRPSIFEEVQVLFAKIAVDSEGTVTIALPDINEGRETETVSMSKDQYAQGDSQYIYKASLHSLACSKANFTLSSVSSVGLGKDIVLLDQNRTEVILEGKRLVQLGWFYAEFERRAKSGKVQIETLRVTECLLAFKLTPKETDPSVASGYKDIDIDIADVPMIWLMEPFRPGPCQKWSGTNQHPSHSKSAVGSTANAFAHFVYATSFGTIAVTDIQTSRARIGNTAADVMFDLTTHTGEGNSGVGDQHECVPRCNELNLGDLVDPDAAESDSEKDNE</sequence>
<dbReference type="InterPro" id="IPR004166">
    <property type="entry name" value="a-kinase_dom"/>
</dbReference>
<feature type="domain" description="Alpha-type protein kinase" evidence="4">
    <location>
        <begin position="163"/>
        <end position="319"/>
    </location>
</feature>